<keyword evidence="16 20" id="KW-0472">Membrane</keyword>
<dbReference type="InterPro" id="IPR005797">
    <property type="entry name" value="Cyt_b/b6_N"/>
</dbReference>
<dbReference type="GO" id="GO:0005743">
    <property type="term" value="C:mitochondrial inner membrane"/>
    <property type="evidence" value="ECO:0007669"/>
    <property type="project" value="UniProtKB-SubCell"/>
</dbReference>
<evidence type="ECO:0000256" key="16">
    <source>
        <dbReference type="ARBA" id="ARBA00023136"/>
    </source>
</evidence>
<dbReference type="GO" id="GO:0008121">
    <property type="term" value="F:quinol-cytochrome-c reductase activity"/>
    <property type="evidence" value="ECO:0007669"/>
    <property type="project" value="InterPro"/>
</dbReference>
<proteinExistence type="inferred from homology"/>
<comment type="cofactor">
    <cofactor evidence="19">
        <name>heme</name>
        <dbReference type="ChEBI" id="CHEBI:30413"/>
    </cofactor>
    <text evidence="19">Binds 2 heme groups non-covalently.</text>
</comment>
<feature type="binding site" description="axial binding residue" evidence="19">
    <location>
        <position position="97"/>
    </location>
    <ligand>
        <name>heme b</name>
        <dbReference type="ChEBI" id="CHEBI:60344"/>
        <label>b566</label>
    </ligand>
    <ligandPart>
        <name>Fe</name>
        <dbReference type="ChEBI" id="CHEBI:18248"/>
    </ligandPart>
</feature>
<evidence type="ECO:0000259" key="22">
    <source>
        <dbReference type="PROSITE" id="PS51003"/>
    </source>
</evidence>
<evidence type="ECO:0000259" key="21">
    <source>
        <dbReference type="PROSITE" id="PS51002"/>
    </source>
</evidence>
<evidence type="ECO:0000256" key="20">
    <source>
        <dbReference type="RuleBase" id="RU362117"/>
    </source>
</evidence>
<dbReference type="PANTHER" id="PTHR19271:SF16">
    <property type="entry name" value="CYTOCHROME B"/>
    <property type="match status" value="1"/>
</dbReference>
<dbReference type="FunFam" id="1.20.810.10:FF:000002">
    <property type="entry name" value="Cytochrome b"/>
    <property type="match status" value="1"/>
</dbReference>
<feature type="transmembrane region" description="Helical" evidence="20">
    <location>
        <begin position="145"/>
        <end position="166"/>
    </location>
</feature>
<dbReference type="InterPro" id="IPR030689">
    <property type="entry name" value="Cytochrome_b"/>
</dbReference>
<evidence type="ECO:0000256" key="19">
    <source>
        <dbReference type="PIRSR" id="PIRSR038885-2"/>
    </source>
</evidence>
<evidence type="ECO:0000256" key="10">
    <source>
        <dbReference type="ARBA" id="ARBA00022792"/>
    </source>
</evidence>
<dbReference type="SUPFAM" id="SSF81648">
    <property type="entry name" value="a domain/subunit of cytochrome bc1 complex (Ubiquinol-cytochrome c reductase)"/>
    <property type="match status" value="1"/>
</dbReference>
<evidence type="ECO:0000256" key="15">
    <source>
        <dbReference type="ARBA" id="ARBA00023128"/>
    </source>
</evidence>
<dbReference type="GO" id="GO:0045275">
    <property type="term" value="C:respiratory chain complex III"/>
    <property type="evidence" value="ECO:0007669"/>
    <property type="project" value="InterPro"/>
</dbReference>
<accession>A0A0N7IDG3</accession>
<gene>
    <name evidence="23" type="primary">cytb</name>
</gene>
<dbReference type="InterPro" id="IPR048259">
    <property type="entry name" value="Cytochrome_b_N_euk/bac"/>
</dbReference>
<evidence type="ECO:0000256" key="6">
    <source>
        <dbReference type="ARBA" id="ARBA00022617"/>
    </source>
</evidence>
<feature type="transmembrane region" description="Helical" evidence="20">
    <location>
        <begin position="288"/>
        <end position="307"/>
    </location>
</feature>
<evidence type="ECO:0000256" key="17">
    <source>
        <dbReference type="ARBA" id="ARBA00061233"/>
    </source>
</evidence>
<feature type="domain" description="Cytochrome b/b6 C-terminal region profile" evidence="22">
    <location>
        <begin position="210"/>
        <end position="379"/>
    </location>
</feature>
<evidence type="ECO:0000256" key="5">
    <source>
        <dbReference type="ARBA" id="ARBA00022448"/>
    </source>
</evidence>
<dbReference type="AlphaFoldDB" id="A0A0N7IDG3"/>
<dbReference type="Gene3D" id="1.20.810.10">
    <property type="entry name" value="Cytochrome Bc1 Complex, Chain C"/>
    <property type="match status" value="1"/>
</dbReference>
<evidence type="ECO:0000256" key="18">
    <source>
        <dbReference type="PIRSR" id="PIRSR038885-1"/>
    </source>
</evidence>
<feature type="transmembrane region" description="Helical" evidence="20">
    <location>
        <begin position="77"/>
        <end position="98"/>
    </location>
</feature>
<keyword evidence="10" id="KW-0999">Mitochondrion inner membrane</keyword>
<feature type="transmembrane region" description="Helical" evidence="20">
    <location>
        <begin position="229"/>
        <end position="246"/>
    </location>
</feature>
<dbReference type="InterPro" id="IPR016174">
    <property type="entry name" value="Di-haem_cyt_TM"/>
</dbReference>
<evidence type="ECO:0000256" key="8">
    <source>
        <dbReference type="ARBA" id="ARBA00022692"/>
    </source>
</evidence>
<evidence type="ECO:0000256" key="13">
    <source>
        <dbReference type="ARBA" id="ARBA00023004"/>
    </source>
</evidence>
<dbReference type="Pfam" id="PF00032">
    <property type="entry name" value="Cytochrom_B_C"/>
    <property type="match status" value="1"/>
</dbReference>
<evidence type="ECO:0000256" key="11">
    <source>
        <dbReference type="ARBA" id="ARBA00022982"/>
    </source>
</evidence>
<dbReference type="GO" id="GO:0006122">
    <property type="term" value="P:mitochondrial electron transport, ubiquinol to cytochrome c"/>
    <property type="evidence" value="ECO:0007669"/>
    <property type="project" value="TreeGrafter"/>
</dbReference>
<dbReference type="PROSITE" id="PS51003">
    <property type="entry name" value="CYTB_CTER"/>
    <property type="match status" value="1"/>
</dbReference>
<keyword evidence="15 20" id="KW-0496">Mitochondrion</keyword>
<comment type="subunit">
    <text evidence="3">The cytochrome bc1 complex contains 11 subunits: 3 respiratory subunits (MT-CYB, CYC1 and UQCRFS1), 2 core proteins (UQCRC1 and UQCRC2) and 6 low-molecular weight proteins (UQCRH/QCR6, UQCRB/QCR7, UQCRQ/QCR8, UQCR10/QCR9, UQCR11/QCR10 and a cleavage product of UQCRFS1). This cytochrome bc1 complex then forms a dimer.</text>
</comment>
<dbReference type="InterPro" id="IPR048260">
    <property type="entry name" value="Cytochrome_b_C_euk/bac"/>
</dbReference>
<geneLocation type="mitochondrion" evidence="23"/>
<evidence type="ECO:0000256" key="9">
    <source>
        <dbReference type="ARBA" id="ARBA00022723"/>
    </source>
</evidence>
<dbReference type="InterPro" id="IPR005798">
    <property type="entry name" value="Cyt_b/b6_C"/>
</dbReference>
<evidence type="ECO:0000256" key="7">
    <source>
        <dbReference type="ARBA" id="ARBA00022660"/>
    </source>
</evidence>
<comment type="subcellular location">
    <subcellularLocation>
        <location evidence="2">Mitochondrion inner membrane</location>
        <topology evidence="2">Multi-pass membrane protein</topology>
    </subcellularLocation>
</comment>
<keyword evidence="5 20" id="KW-0813">Transport</keyword>
<feature type="transmembrane region" description="Helical" evidence="20">
    <location>
        <begin position="178"/>
        <end position="200"/>
    </location>
</feature>
<name>A0A0N7IDG3_9PRIM</name>
<dbReference type="PIRSF" id="PIRSF038885">
    <property type="entry name" value="COB"/>
    <property type="match status" value="1"/>
</dbReference>
<dbReference type="InterPro" id="IPR027387">
    <property type="entry name" value="Cytb/b6-like_sf"/>
</dbReference>
<feature type="binding site" description="axial binding residue" evidence="19">
    <location>
        <position position="182"/>
    </location>
    <ligand>
        <name>heme b</name>
        <dbReference type="ChEBI" id="CHEBI:60344"/>
        <label>b562</label>
    </ligand>
    <ligandPart>
        <name>Fe</name>
        <dbReference type="ChEBI" id="CHEBI:18248"/>
    </ligandPart>
</feature>
<comment type="similarity">
    <text evidence="17 20">Belongs to the cytochrome b family.</text>
</comment>
<keyword evidence="13 19" id="KW-0408">Iron</keyword>
<feature type="binding site" description="axial binding residue" evidence="19">
    <location>
        <position position="83"/>
    </location>
    <ligand>
        <name>heme b</name>
        <dbReference type="ChEBI" id="CHEBI:60344"/>
        <label>b562</label>
    </ligand>
    <ligandPart>
        <name>Fe</name>
        <dbReference type="ChEBI" id="CHEBI:18248"/>
    </ligandPart>
</feature>
<feature type="transmembrane region" description="Helical" evidence="20">
    <location>
        <begin position="346"/>
        <end position="368"/>
    </location>
</feature>
<dbReference type="CDD" id="cd00290">
    <property type="entry name" value="cytochrome_b_C"/>
    <property type="match status" value="1"/>
</dbReference>
<dbReference type="GO" id="GO:0046872">
    <property type="term" value="F:metal ion binding"/>
    <property type="evidence" value="ECO:0007669"/>
    <property type="project" value="UniProtKB-UniRule"/>
</dbReference>
<evidence type="ECO:0000256" key="1">
    <source>
        <dbReference type="ARBA" id="ARBA00002566"/>
    </source>
</evidence>
<dbReference type="EMBL" id="KP410623">
    <property type="protein sequence ID" value="ALJ53344.1"/>
    <property type="molecule type" value="Genomic_DNA"/>
</dbReference>
<keyword evidence="8 20" id="KW-0812">Transmembrane</keyword>
<organism evidence="23">
    <name type="scientific">Perodicticus potto</name>
    <name type="common">potto</name>
    <dbReference type="NCBI Taxonomy" id="9472"/>
    <lineage>
        <taxon>Eukaryota</taxon>
        <taxon>Metazoa</taxon>
        <taxon>Chordata</taxon>
        <taxon>Craniata</taxon>
        <taxon>Vertebrata</taxon>
        <taxon>Euteleostomi</taxon>
        <taxon>Mammalia</taxon>
        <taxon>Eutheria</taxon>
        <taxon>Euarchontoglires</taxon>
        <taxon>Primates</taxon>
        <taxon>Strepsirrhini</taxon>
        <taxon>Lorisiformes</taxon>
        <taxon>Lorisidae</taxon>
        <taxon>Perodicticus</taxon>
    </lineage>
</organism>
<comment type="cofactor">
    <cofactor evidence="20">
        <name>heme b</name>
        <dbReference type="ChEBI" id="CHEBI:60344"/>
    </cofactor>
    <text evidence="20">Binds 2 heme groups non-covalently.</text>
</comment>
<dbReference type="PANTHER" id="PTHR19271">
    <property type="entry name" value="CYTOCHROME B"/>
    <property type="match status" value="1"/>
</dbReference>
<dbReference type="Pfam" id="PF00033">
    <property type="entry name" value="Cytochrome_B"/>
    <property type="match status" value="1"/>
</dbReference>
<keyword evidence="9 19" id="KW-0479">Metal-binding</keyword>
<keyword evidence="6 19" id="KW-0349">Heme</keyword>
<evidence type="ECO:0000256" key="2">
    <source>
        <dbReference type="ARBA" id="ARBA00004448"/>
    </source>
</evidence>
<evidence type="ECO:0000256" key="3">
    <source>
        <dbReference type="ARBA" id="ARBA00011088"/>
    </source>
</evidence>
<keyword evidence="11 20" id="KW-0249">Electron transport</keyword>
<feature type="transmembrane region" description="Helical" evidence="20">
    <location>
        <begin position="30"/>
        <end position="56"/>
    </location>
</feature>
<keyword evidence="12 20" id="KW-1133">Transmembrane helix</keyword>
<keyword evidence="14" id="KW-0830">Ubiquinone</keyword>
<evidence type="ECO:0000256" key="12">
    <source>
        <dbReference type="ARBA" id="ARBA00022989"/>
    </source>
</evidence>
<sequence length="379" mass="42747">MTIIRKQHPLAKIINHSFIDLPTPSNISSWWNFGSLLGLCLIIQIITGLFLAMHYTPDTTTAFSSVTHMCRDVNYGWLIRYIHANGASMFFICLYIHIGRGLYYGSFNFLETWNIGIALLFTVMATAFMGYVLPWGQMSFWGATVITNLLSAIPYVGTTLVEWIWGGFSVDKATLTRFFAFHFILPFIIAALAMTHLLFLHETGSNNPSGIPSESDKIPFHPYYTTKDLLGATLLLLTLFALILFYPDLLGDPDNYTPANPLNTPPHIKPEWYFLFAYAILRSIPNKLGGVMALVLSILILALIPMIHSTKQRSMMFRPLSQCLYWILAADLITLTWIGGQPVENPFIAIGQTASIIYFTTILILMPLTSMLENKLLKW</sequence>
<keyword evidence="7 20" id="KW-0679">Respiratory chain</keyword>
<feature type="domain" description="Cytochrome b/b6 N-terminal region profile" evidence="21">
    <location>
        <begin position="1"/>
        <end position="209"/>
    </location>
</feature>
<evidence type="ECO:0000256" key="4">
    <source>
        <dbReference type="ARBA" id="ARBA00013531"/>
    </source>
</evidence>
<feature type="transmembrane region" description="Helical" evidence="20">
    <location>
        <begin position="319"/>
        <end position="340"/>
    </location>
</feature>
<evidence type="ECO:0000256" key="14">
    <source>
        <dbReference type="ARBA" id="ARBA00023075"/>
    </source>
</evidence>
<dbReference type="SUPFAM" id="SSF81342">
    <property type="entry name" value="Transmembrane di-heme cytochromes"/>
    <property type="match status" value="1"/>
</dbReference>
<protein>
    <recommendedName>
        <fullName evidence="4 20">Cytochrome b</fullName>
    </recommendedName>
</protein>
<evidence type="ECO:0000313" key="23">
    <source>
        <dbReference type="EMBL" id="ALJ53344.1"/>
    </source>
</evidence>
<reference evidence="23" key="1">
    <citation type="journal article" date="2015" name="Zool. J. Linn. Soc.">
        <title>Remarkable ancient divergences amongst neglected lorisiform primates.</title>
        <authorList>
            <person name="Pozzi L."/>
            <person name="Nekaris K.A.I."/>
            <person name="Perkin A."/>
            <person name="Bearder S.K."/>
            <person name="Pimley E.R."/>
            <person name="Schulze H."/>
            <person name="Streicher U."/>
            <person name="Nadler T."/>
            <person name="Kitchener A."/>
            <person name="Zischler H."/>
            <person name="Zinner D."/>
            <person name="Roos C."/>
        </authorList>
    </citation>
    <scope>NUCLEOTIDE SEQUENCE</scope>
</reference>
<comment type="function">
    <text evidence="1 20">Component of the ubiquinol-cytochrome c reductase complex (complex III or cytochrome b-c1 complex) that is part of the mitochondrial respiratory chain. The b-c1 complex mediates electron transfer from ubiquinol to cytochrome c. Contributes to the generation of a proton gradient across the mitochondrial membrane that is then used for ATP synthesis.</text>
</comment>
<feature type="binding site" description="axial binding residue" evidence="19">
    <location>
        <position position="196"/>
    </location>
    <ligand>
        <name>heme b</name>
        <dbReference type="ChEBI" id="CHEBI:60344"/>
        <label>b566</label>
    </ligand>
    <ligandPart>
        <name>Fe</name>
        <dbReference type="ChEBI" id="CHEBI:18248"/>
    </ligandPart>
</feature>
<dbReference type="InterPro" id="IPR036150">
    <property type="entry name" value="Cyt_b/b6_C_sf"/>
</dbReference>
<feature type="transmembrane region" description="Helical" evidence="20">
    <location>
        <begin position="113"/>
        <end position="133"/>
    </location>
</feature>
<dbReference type="PROSITE" id="PS51002">
    <property type="entry name" value="CYTB_NTER"/>
    <property type="match status" value="1"/>
</dbReference>
<feature type="binding site" evidence="18">
    <location>
        <position position="201"/>
    </location>
    <ligand>
        <name>a ubiquinone</name>
        <dbReference type="ChEBI" id="CHEBI:16389"/>
    </ligand>
</feature>
<dbReference type="CDD" id="cd00284">
    <property type="entry name" value="Cytochrome_b_N"/>
    <property type="match status" value="1"/>
</dbReference>
<dbReference type="GO" id="GO:0016491">
    <property type="term" value="F:oxidoreductase activity"/>
    <property type="evidence" value="ECO:0007669"/>
    <property type="project" value="UniProtKB-UniRule"/>
</dbReference>